<keyword evidence="1" id="KW-1133">Transmembrane helix</keyword>
<evidence type="ECO:0000313" key="3">
    <source>
        <dbReference type="Proteomes" id="UP001642484"/>
    </source>
</evidence>
<dbReference type="InterPro" id="IPR027858">
    <property type="entry name" value="BRAWNIN"/>
</dbReference>
<evidence type="ECO:0000256" key="1">
    <source>
        <dbReference type="SAM" id="Phobius"/>
    </source>
</evidence>
<proteinExistence type="predicted"/>
<name>A0ABP0IKB2_9DINO</name>
<feature type="transmembrane region" description="Helical" evidence="1">
    <location>
        <begin position="39"/>
        <end position="60"/>
    </location>
</feature>
<comment type="caution">
    <text evidence="2">The sequence shown here is derived from an EMBL/GenBank/DDBJ whole genome shotgun (WGS) entry which is preliminary data.</text>
</comment>
<protein>
    <submittedName>
        <fullName evidence="2">Uncharacterized protein</fullName>
    </submittedName>
</protein>
<keyword evidence="3" id="KW-1185">Reference proteome</keyword>
<sequence length="109" mass="11687">MNQVILLKAEWGHLRVGIVGPIRLFGRPTMAMGMPLRHYIGTLAASFGSMALGSACVHAYMQPEMGSSSVAADFEKEAQARRQAIEEVAKLAMDERFGPATASGGQPPR</sequence>
<accession>A0ABP0IKB2</accession>
<gene>
    <name evidence="2" type="ORF">CCMP2556_LOCUS7116</name>
</gene>
<dbReference type="Proteomes" id="UP001642484">
    <property type="component" value="Unassembled WGS sequence"/>
</dbReference>
<keyword evidence="1" id="KW-0472">Membrane</keyword>
<dbReference type="Pfam" id="PF14990">
    <property type="entry name" value="DUF4516"/>
    <property type="match status" value="1"/>
</dbReference>
<keyword evidence="1" id="KW-0812">Transmembrane</keyword>
<reference evidence="2 3" key="1">
    <citation type="submission" date="2024-02" db="EMBL/GenBank/DDBJ databases">
        <authorList>
            <person name="Chen Y."/>
            <person name="Shah S."/>
            <person name="Dougan E. K."/>
            <person name="Thang M."/>
            <person name="Chan C."/>
        </authorList>
    </citation>
    <scope>NUCLEOTIDE SEQUENCE [LARGE SCALE GENOMIC DNA]</scope>
</reference>
<evidence type="ECO:0000313" key="2">
    <source>
        <dbReference type="EMBL" id="CAK9003030.1"/>
    </source>
</evidence>
<dbReference type="EMBL" id="CAXAMN010003114">
    <property type="protein sequence ID" value="CAK9003030.1"/>
    <property type="molecule type" value="Genomic_DNA"/>
</dbReference>
<organism evidence="2 3">
    <name type="scientific">Durusdinium trenchii</name>
    <dbReference type="NCBI Taxonomy" id="1381693"/>
    <lineage>
        <taxon>Eukaryota</taxon>
        <taxon>Sar</taxon>
        <taxon>Alveolata</taxon>
        <taxon>Dinophyceae</taxon>
        <taxon>Suessiales</taxon>
        <taxon>Symbiodiniaceae</taxon>
        <taxon>Durusdinium</taxon>
    </lineage>
</organism>